<comment type="pathway">
    <text evidence="1 6">Carbohydrate biosynthesis; dTDP-L-rhamnose biosynthesis.</text>
</comment>
<dbReference type="Pfam" id="PF04321">
    <property type="entry name" value="RmlD_sub_bind"/>
    <property type="match status" value="1"/>
</dbReference>
<comment type="function">
    <text evidence="6">Catalyzes the reduction of dTDP-6-deoxy-L-lyxo-4-hexulose to yield dTDP-L-rhamnose.</text>
</comment>
<gene>
    <name evidence="8" type="ORF">BUL40_03455</name>
</gene>
<dbReference type="InterPro" id="IPR036291">
    <property type="entry name" value="NAD(P)-bd_dom_sf"/>
</dbReference>
<dbReference type="CDD" id="cd05254">
    <property type="entry name" value="dTDP_HR_like_SDR_e"/>
    <property type="match status" value="1"/>
</dbReference>
<proteinExistence type="inferred from homology"/>
<accession>A0A1V6LU32</accession>
<comment type="similarity">
    <text evidence="2 6">Belongs to the dTDP-4-dehydrorhamnose reductase family.</text>
</comment>
<evidence type="ECO:0000256" key="4">
    <source>
        <dbReference type="ARBA" id="ARBA00017099"/>
    </source>
</evidence>
<dbReference type="AlphaFoldDB" id="A0A1V6LU32"/>
<feature type="domain" description="RmlD-like substrate binding" evidence="7">
    <location>
        <begin position="1"/>
        <end position="281"/>
    </location>
</feature>
<dbReference type="Proteomes" id="UP000191680">
    <property type="component" value="Unassembled WGS sequence"/>
</dbReference>
<dbReference type="UniPathway" id="UPA00124"/>
<evidence type="ECO:0000313" key="8">
    <source>
        <dbReference type="EMBL" id="OQD43681.1"/>
    </source>
</evidence>
<evidence type="ECO:0000256" key="3">
    <source>
        <dbReference type="ARBA" id="ARBA00012929"/>
    </source>
</evidence>
<comment type="caution">
    <text evidence="8">The sequence shown here is derived from an EMBL/GenBank/DDBJ whole genome shotgun (WGS) entry which is preliminary data.</text>
</comment>
<dbReference type="SUPFAM" id="SSF51735">
    <property type="entry name" value="NAD(P)-binding Rossmann-fold domains"/>
    <property type="match status" value="1"/>
</dbReference>
<evidence type="ECO:0000313" key="9">
    <source>
        <dbReference type="Proteomes" id="UP000191680"/>
    </source>
</evidence>
<sequence>MKILVTGAKGQLGQTIAGLAQNYPSFDFDFKSSSELDITNAEAVKALFASKSYDYCINCAAYTKVDLAEQEIDLARKVNSIGPKNLAAQCKLHDVVLLHISTDFVFDGFLNEPYREKDIARPLGFYGDSKYKGERYIAENLPEHFIFRTSWLYSEYGHNFLKTMIKLGDEKEELSIVYDQLGTPTYTEDLVEVMLHIIELGSTAYGVYHYSNEGVASWYDFAKEIFDVSSTNVRLKPILSAAYPTPAKRPKYSVLDKSKIKGTFGIAIPHWRDSLKKAVGALKKESV</sequence>
<name>A0A1V6LU32_9FLAO</name>
<dbReference type="Gene3D" id="3.40.50.720">
    <property type="entry name" value="NAD(P)-binding Rossmann-like Domain"/>
    <property type="match status" value="1"/>
</dbReference>
<dbReference type="EMBL" id="MTBC01000002">
    <property type="protein sequence ID" value="OQD43681.1"/>
    <property type="molecule type" value="Genomic_DNA"/>
</dbReference>
<dbReference type="GO" id="GO:0005829">
    <property type="term" value="C:cytosol"/>
    <property type="evidence" value="ECO:0007669"/>
    <property type="project" value="TreeGrafter"/>
</dbReference>
<organism evidence="8 9">
    <name type="scientific">Croceivirga radicis</name>
    <dbReference type="NCBI Taxonomy" id="1929488"/>
    <lineage>
        <taxon>Bacteria</taxon>
        <taxon>Pseudomonadati</taxon>
        <taxon>Bacteroidota</taxon>
        <taxon>Flavobacteriia</taxon>
        <taxon>Flavobacteriales</taxon>
        <taxon>Flavobacteriaceae</taxon>
        <taxon>Croceivirga</taxon>
    </lineage>
</organism>
<dbReference type="PANTHER" id="PTHR10491:SF4">
    <property type="entry name" value="METHIONINE ADENOSYLTRANSFERASE 2 SUBUNIT BETA"/>
    <property type="match status" value="1"/>
</dbReference>
<keyword evidence="9" id="KW-1185">Reference proteome</keyword>
<evidence type="ECO:0000256" key="2">
    <source>
        <dbReference type="ARBA" id="ARBA00010944"/>
    </source>
</evidence>
<comment type="catalytic activity">
    <reaction evidence="5">
        <text>dTDP-beta-L-rhamnose + NADP(+) = dTDP-4-dehydro-beta-L-rhamnose + NADPH + H(+)</text>
        <dbReference type="Rhea" id="RHEA:21796"/>
        <dbReference type="ChEBI" id="CHEBI:15378"/>
        <dbReference type="ChEBI" id="CHEBI:57510"/>
        <dbReference type="ChEBI" id="CHEBI:57783"/>
        <dbReference type="ChEBI" id="CHEBI:58349"/>
        <dbReference type="ChEBI" id="CHEBI:62830"/>
        <dbReference type="EC" id="1.1.1.133"/>
    </reaction>
</comment>
<protein>
    <recommendedName>
        <fullName evidence="4 6">dTDP-4-dehydrorhamnose reductase</fullName>
        <ecNumber evidence="3 6">1.1.1.133</ecNumber>
    </recommendedName>
</protein>
<evidence type="ECO:0000259" key="7">
    <source>
        <dbReference type="Pfam" id="PF04321"/>
    </source>
</evidence>
<evidence type="ECO:0000256" key="1">
    <source>
        <dbReference type="ARBA" id="ARBA00004781"/>
    </source>
</evidence>
<dbReference type="OrthoDB" id="9803892at2"/>
<reference evidence="8 9" key="1">
    <citation type="submission" date="2016-12" db="EMBL/GenBank/DDBJ databases">
        <authorList>
            <person name="Song W.-J."/>
            <person name="Kurnit D.M."/>
        </authorList>
    </citation>
    <scope>NUCLEOTIDE SEQUENCE [LARGE SCALE GENOMIC DNA]</scope>
    <source>
        <strain evidence="8 9">HSG9</strain>
    </source>
</reference>
<dbReference type="GO" id="GO:0008831">
    <property type="term" value="F:dTDP-4-dehydrorhamnose reductase activity"/>
    <property type="evidence" value="ECO:0007669"/>
    <property type="project" value="UniProtKB-EC"/>
</dbReference>
<dbReference type="RefSeq" id="WP_080318099.1">
    <property type="nucleotide sequence ID" value="NZ_MTBC01000002.1"/>
</dbReference>
<dbReference type="PANTHER" id="PTHR10491">
    <property type="entry name" value="DTDP-4-DEHYDRORHAMNOSE REDUCTASE"/>
    <property type="match status" value="1"/>
</dbReference>
<dbReference type="NCBIfam" id="TIGR01214">
    <property type="entry name" value="rmlD"/>
    <property type="match status" value="1"/>
</dbReference>
<evidence type="ECO:0000256" key="6">
    <source>
        <dbReference type="RuleBase" id="RU364082"/>
    </source>
</evidence>
<keyword evidence="6" id="KW-0560">Oxidoreductase</keyword>
<dbReference type="InterPro" id="IPR005913">
    <property type="entry name" value="dTDP_dehydrorham_reduct"/>
</dbReference>
<keyword evidence="6" id="KW-0521">NADP</keyword>
<dbReference type="EC" id="1.1.1.133" evidence="3 6"/>
<dbReference type="GO" id="GO:0019305">
    <property type="term" value="P:dTDP-rhamnose biosynthetic process"/>
    <property type="evidence" value="ECO:0007669"/>
    <property type="project" value="UniProtKB-UniPathway"/>
</dbReference>
<dbReference type="Gene3D" id="3.90.25.10">
    <property type="entry name" value="UDP-galactose 4-epimerase, domain 1"/>
    <property type="match status" value="1"/>
</dbReference>
<evidence type="ECO:0000256" key="5">
    <source>
        <dbReference type="ARBA" id="ARBA00048200"/>
    </source>
</evidence>
<dbReference type="InterPro" id="IPR029903">
    <property type="entry name" value="RmlD-like-bd"/>
</dbReference>